<name>A0ACC8XB41_9FIRM</name>
<sequence length="961" mass="109556">MKKAILWVLLVVVCIGTYHLTNRTEIYTQRPGVEEVEQAKQLLSSDNMLYMDYKLKNTDIGEGEYKASGITRDTQVDYTFDIKKSGNYYLELEYKSAEDVLSEFTVEVSVNDKQPFEEMKTITLPLKWVDETKDYKIDGYGDETAPMQIKSSDLISTYLYDSSFKTALPLNFYLEEGENIISITNMASDGLEVGDLRITPAESNLPTYEEYIESIGASYEETVGVLHSINAIDYISKSSIGAIYNTENNPSLSPYEVEYKKLNTITYKQAGINIEYPVEIEQDGYYSLAFHYRNKKEEFSSFATIYIDNNIPFEECISYEFAPTGNSYKNITLSDQENVPYKFYLTKGTHTISIRGEREPIMQAYEYGRMLCEHITKFGLDITKISGGSIDENRTWKMTKYIDNIPEYLWAYEVIINEMRAMLMQYGEYASASALFADLDEAQMFIDNMQEYPDEIALYINELTGKDASVLTSLSNFTTALMVEDFSLDMIYVYNNHELPAESVGVLANVRNWFELLLNSFTTNKYDVKEVPEGELTVWVNRAITHVDLLQKMVDTNFTPQTGIKVNISAMPDANKLVMSAAANDTPDVALGLGSHLPFELASRGALYDMTQFEDFWSVADRFVEGVFVPYTFNEGVYAIPETIDFHVLAYRKDILENLDLDVPSTWDDVIGMLPTLSRYGMNFYHNISSGVGYKWFYQTSSLIFQNDGQIYAEDGLTTALDTPNSIKGLQALGDLFIKYSLDTQVNSFLSSFRYATLPIGIVDSTEYILIKNGAPELEGQWAIAPYPATEKEDGTLDRSYVAGTTGGIIFDDTQMPQEAFEFLKWWTDEQTQVSYAHTLRSTYGEEFFWLSANIEALKDAPIAQQDKQVILDQVEWIKDVPRTPGQYLVERGISDAWNEMVFKGTSAQVAMDEQVIAINREMEKKMRELGYIDEDGNLLKSYVIRDDEWIKDQIEKEGTR</sequence>
<dbReference type="EMBL" id="LJDB01000061">
    <property type="protein sequence ID" value="ONI39714.1"/>
    <property type="molecule type" value="Genomic_DNA"/>
</dbReference>
<gene>
    <name evidence="1" type="ORF">AN396_07530</name>
</gene>
<comment type="caution">
    <text evidence="1">The sequence shown here is derived from an EMBL/GenBank/DDBJ whole genome shotgun (WGS) entry which is preliminary data.</text>
</comment>
<reference evidence="1" key="1">
    <citation type="submission" date="2016-08" db="EMBL/GenBank/DDBJ databases">
        <authorList>
            <person name="Ngugi D.K."/>
            <person name="Miyake S."/>
            <person name="Stingl U."/>
        </authorList>
    </citation>
    <scope>NUCLEOTIDE SEQUENCE</scope>
    <source>
        <strain evidence="1">SCG-B11WGA-EpuloA1</strain>
    </source>
</reference>
<evidence type="ECO:0000313" key="2">
    <source>
        <dbReference type="Proteomes" id="UP000188605"/>
    </source>
</evidence>
<protein>
    <submittedName>
        <fullName evidence="1">Uncharacterized protein</fullName>
    </submittedName>
</protein>
<keyword evidence="2" id="KW-1185">Reference proteome</keyword>
<organism evidence="1 2">
    <name type="scientific">Candidatus Epulonipiscium fishelsonii</name>
    <dbReference type="NCBI Taxonomy" id="77094"/>
    <lineage>
        <taxon>Bacteria</taxon>
        <taxon>Bacillati</taxon>
        <taxon>Bacillota</taxon>
        <taxon>Clostridia</taxon>
        <taxon>Lachnospirales</taxon>
        <taxon>Lachnospiraceae</taxon>
        <taxon>Candidatus Epulonipiscium</taxon>
    </lineage>
</organism>
<evidence type="ECO:0000313" key="1">
    <source>
        <dbReference type="EMBL" id="ONI39714.1"/>
    </source>
</evidence>
<dbReference type="Proteomes" id="UP000188605">
    <property type="component" value="Unassembled WGS sequence"/>
</dbReference>
<accession>A0ACC8XB41</accession>
<proteinExistence type="predicted"/>